<dbReference type="PANTHER" id="PTHR28259">
    <property type="entry name" value="FLUORIDE EXPORT PROTEIN 1-RELATED"/>
    <property type="match status" value="1"/>
</dbReference>
<reference evidence="11" key="1">
    <citation type="submission" date="2016-11" db="EMBL/GenBank/DDBJ databases">
        <authorList>
            <person name="Guldener U."/>
        </authorList>
    </citation>
    <scope>NUCLEOTIDE SEQUENCE [LARGE SCALE GENOMIC DNA]</scope>
</reference>
<name>A0A1L0D096_9ASCO</name>
<feature type="transmembrane region" description="Helical" evidence="9">
    <location>
        <begin position="42"/>
        <end position="60"/>
    </location>
</feature>
<gene>
    <name evidence="10" type="ORF">HGUI_02743</name>
</gene>
<dbReference type="VEuPathDB" id="FungiDB:HGUI_02743"/>
<evidence type="ECO:0000256" key="8">
    <source>
        <dbReference type="ARBA" id="ARBA00035585"/>
    </source>
</evidence>
<keyword evidence="6 9" id="KW-0472">Membrane</keyword>
<dbReference type="GO" id="GO:1903425">
    <property type="term" value="F:fluoride transmembrane transporter activity"/>
    <property type="evidence" value="ECO:0007669"/>
    <property type="project" value="TreeGrafter"/>
</dbReference>
<evidence type="ECO:0000256" key="7">
    <source>
        <dbReference type="ARBA" id="ARBA00035120"/>
    </source>
</evidence>
<feature type="transmembrane region" description="Helical" evidence="9">
    <location>
        <begin position="194"/>
        <end position="213"/>
    </location>
</feature>
<comment type="function">
    <text evidence="1">Fluoride channel required for the rapid expulsion of cytoplasmic fluoride.</text>
</comment>
<dbReference type="PANTHER" id="PTHR28259:SF1">
    <property type="entry name" value="FLUORIDE EXPORT PROTEIN 1-RELATED"/>
    <property type="match status" value="1"/>
</dbReference>
<feature type="transmembrane region" description="Helical" evidence="9">
    <location>
        <begin position="164"/>
        <end position="188"/>
    </location>
</feature>
<dbReference type="EMBL" id="FQNF01000054">
    <property type="protein sequence ID" value="SGZ40543.1"/>
    <property type="molecule type" value="Genomic_DNA"/>
</dbReference>
<organism evidence="10 11">
    <name type="scientific">Hanseniaspora guilliermondii</name>
    <dbReference type="NCBI Taxonomy" id="56406"/>
    <lineage>
        <taxon>Eukaryota</taxon>
        <taxon>Fungi</taxon>
        <taxon>Dikarya</taxon>
        <taxon>Ascomycota</taxon>
        <taxon>Saccharomycotina</taxon>
        <taxon>Saccharomycetes</taxon>
        <taxon>Saccharomycodales</taxon>
        <taxon>Saccharomycodaceae</taxon>
        <taxon>Hanseniaspora</taxon>
    </lineage>
</organism>
<keyword evidence="4 9" id="KW-0812">Transmembrane</keyword>
<evidence type="ECO:0000256" key="1">
    <source>
        <dbReference type="ARBA" id="ARBA00002598"/>
    </source>
</evidence>
<feature type="transmembrane region" description="Helical" evidence="9">
    <location>
        <begin position="293"/>
        <end position="313"/>
    </location>
</feature>
<dbReference type="Proteomes" id="UP000183365">
    <property type="component" value="Unassembled WGS sequence"/>
</dbReference>
<evidence type="ECO:0000256" key="4">
    <source>
        <dbReference type="ARBA" id="ARBA00022692"/>
    </source>
</evidence>
<keyword evidence="11" id="KW-1185">Reference proteome</keyword>
<sequence length="322" mass="36923">MINEILHFHLPFVCSAIIGNVSRLGLLKINDLYTHSYTTNSTILYANFTACIFMGFFQIFNFSSYDGNLQVCLTTGYCGTFSSFSTFIYEIFIHTVMRAHLFSNYGCTVSEFFIVNILELCVSMGGLKLGLSLAENIKSLLHIEEKEEEVSSTKYEDLINKLGYYLKSFLTILSIPLTIIMLVLSIVYRHNYHSYWPLSSLFSIFGAYARYYLSKCNGKLKNRWSFFPIGTFLANYIATIILSILLILHQRYNSEFTKRLVLYSMIEGLTAAMSTMSTLMNEMNKLSLFKSSLYIFLSVMPSYAMMIIIVGSYKWTNHLHAL</sequence>
<comment type="similarity">
    <text evidence="7">Belongs to the fluoride channel Fluc/FEX (TC 1.A.43) family.</text>
</comment>
<dbReference type="GO" id="GO:0005886">
    <property type="term" value="C:plasma membrane"/>
    <property type="evidence" value="ECO:0007669"/>
    <property type="project" value="UniProtKB-SubCell"/>
</dbReference>
<proteinExistence type="inferred from homology"/>
<dbReference type="OrthoDB" id="409792at2759"/>
<evidence type="ECO:0000256" key="9">
    <source>
        <dbReference type="SAM" id="Phobius"/>
    </source>
</evidence>
<feature type="transmembrane region" description="Helical" evidence="9">
    <location>
        <begin position="260"/>
        <end position="281"/>
    </location>
</feature>
<evidence type="ECO:0000313" key="11">
    <source>
        <dbReference type="Proteomes" id="UP000183365"/>
    </source>
</evidence>
<dbReference type="InterPro" id="IPR003691">
    <property type="entry name" value="FluC"/>
</dbReference>
<dbReference type="Pfam" id="PF02537">
    <property type="entry name" value="CRCB"/>
    <property type="match status" value="2"/>
</dbReference>
<comment type="subcellular location">
    <subcellularLocation>
        <location evidence="2">Cell membrane</location>
        <topology evidence="2">Multi-pass membrane protein</topology>
    </subcellularLocation>
</comment>
<accession>A0A1L0D096</accession>
<comment type="catalytic activity">
    <reaction evidence="8">
        <text>fluoride(in) = fluoride(out)</text>
        <dbReference type="Rhea" id="RHEA:76159"/>
        <dbReference type="ChEBI" id="CHEBI:17051"/>
    </reaction>
    <physiologicalReaction direction="left-to-right" evidence="8">
        <dbReference type="Rhea" id="RHEA:76160"/>
    </physiologicalReaction>
</comment>
<keyword evidence="3" id="KW-1003">Cell membrane</keyword>
<evidence type="ECO:0000256" key="5">
    <source>
        <dbReference type="ARBA" id="ARBA00022989"/>
    </source>
</evidence>
<feature type="transmembrane region" description="Helical" evidence="9">
    <location>
        <begin position="225"/>
        <end position="248"/>
    </location>
</feature>
<keyword evidence="5 9" id="KW-1133">Transmembrane helix</keyword>
<evidence type="ECO:0000256" key="2">
    <source>
        <dbReference type="ARBA" id="ARBA00004651"/>
    </source>
</evidence>
<dbReference type="AlphaFoldDB" id="A0A1L0D096"/>
<evidence type="ECO:0000256" key="3">
    <source>
        <dbReference type="ARBA" id="ARBA00022475"/>
    </source>
</evidence>
<feature type="transmembrane region" description="Helical" evidence="9">
    <location>
        <begin position="72"/>
        <end position="92"/>
    </location>
</feature>
<evidence type="ECO:0000313" key="10">
    <source>
        <dbReference type="EMBL" id="SGZ40543.1"/>
    </source>
</evidence>
<evidence type="ECO:0000256" key="6">
    <source>
        <dbReference type="ARBA" id="ARBA00023136"/>
    </source>
</evidence>
<protein>
    <submittedName>
        <fullName evidence="10">Uncharacterized protein</fullName>
    </submittedName>
</protein>